<evidence type="ECO:0000256" key="3">
    <source>
        <dbReference type="ARBA" id="ARBA00023163"/>
    </source>
</evidence>
<keyword evidence="1" id="KW-0805">Transcription regulation</keyword>
<accession>A0A0P1IMN6</accession>
<feature type="domain" description="HTH araC/xylS-type" evidence="4">
    <location>
        <begin position="234"/>
        <end position="332"/>
    </location>
</feature>
<proteinExistence type="predicted"/>
<dbReference type="InterPro" id="IPR029062">
    <property type="entry name" value="Class_I_gatase-like"/>
</dbReference>
<dbReference type="CDD" id="cd03136">
    <property type="entry name" value="GATase1_AraC_ArgR_like"/>
    <property type="match status" value="1"/>
</dbReference>
<organism evidence="5 6">
    <name type="scientific">Cognatishimia activa</name>
    <dbReference type="NCBI Taxonomy" id="1715691"/>
    <lineage>
        <taxon>Bacteria</taxon>
        <taxon>Pseudomonadati</taxon>
        <taxon>Pseudomonadota</taxon>
        <taxon>Alphaproteobacteria</taxon>
        <taxon>Rhodobacterales</taxon>
        <taxon>Paracoccaceae</taxon>
        <taxon>Cognatishimia</taxon>
    </lineage>
</organism>
<dbReference type="SMART" id="SM00342">
    <property type="entry name" value="HTH_ARAC"/>
    <property type="match status" value="1"/>
</dbReference>
<dbReference type="Gene3D" id="1.10.10.60">
    <property type="entry name" value="Homeodomain-like"/>
    <property type="match status" value="1"/>
</dbReference>
<protein>
    <submittedName>
        <fullName evidence="5">Carnitine catabolism transcriptional activator</fullName>
    </submittedName>
</protein>
<evidence type="ECO:0000313" key="6">
    <source>
        <dbReference type="Proteomes" id="UP000051184"/>
    </source>
</evidence>
<evidence type="ECO:0000256" key="2">
    <source>
        <dbReference type="ARBA" id="ARBA00023125"/>
    </source>
</evidence>
<keyword evidence="6" id="KW-1185">Reference proteome</keyword>
<keyword evidence="2" id="KW-0238">DNA-binding</keyword>
<dbReference type="STRING" id="1715691.TA5113_00185"/>
<dbReference type="GO" id="GO:0043565">
    <property type="term" value="F:sequence-specific DNA binding"/>
    <property type="evidence" value="ECO:0007669"/>
    <property type="project" value="InterPro"/>
</dbReference>
<dbReference type="SUPFAM" id="SSF46689">
    <property type="entry name" value="Homeodomain-like"/>
    <property type="match status" value="1"/>
</dbReference>
<dbReference type="InterPro" id="IPR050204">
    <property type="entry name" value="AraC_XylS_family_regulators"/>
</dbReference>
<dbReference type="PANTHER" id="PTHR46796">
    <property type="entry name" value="HTH-TYPE TRANSCRIPTIONAL ACTIVATOR RHAS-RELATED"/>
    <property type="match status" value="1"/>
</dbReference>
<sequence length="332" mass="37097">MLHQSLSSDQRAPVARTRVTNCLRHYTIFLGPDFSLLNLSGFIQGLKIANDFMQNECFRWTIVSEHGNAVESSCGLTMPVGSDLPVPQGLDYIVVNMGLDQQLSPKAKAWLHSAARHGSSFGALDGAVVALAKSGCLTCEVPWSVHWHAFEAMREQFPEMTFSRRSFHHDTRVFSGAGATAGIDLALCEIQELLGDDIARKSADELNYSAQHRLQSMSGDMHPILSQIDNEKLRIAVAEMERTIEEAPPTEYFAQVAQISVRQLERLFKEHLELSPKRFFLNLRLEHARDLLLSTNLNVLDVAICSGFGSKTNFSKKFRERFGISAMKLRSS</sequence>
<reference evidence="6" key="1">
    <citation type="submission" date="2015-09" db="EMBL/GenBank/DDBJ databases">
        <authorList>
            <person name="Rodrigo-Torres Lidia"/>
            <person name="Arahal R.David."/>
        </authorList>
    </citation>
    <scope>NUCLEOTIDE SEQUENCE [LARGE SCALE GENOMIC DNA]</scope>
    <source>
        <strain evidence="6">CECT 5114</strain>
    </source>
</reference>
<dbReference type="GO" id="GO:0003700">
    <property type="term" value="F:DNA-binding transcription factor activity"/>
    <property type="evidence" value="ECO:0007669"/>
    <property type="project" value="InterPro"/>
</dbReference>
<name>A0A0P1IMN6_9RHOB</name>
<dbReference type="PANTHER" id="PTHR46796:SF6">
    <property type="entry name" value="ARAC SUBFAMILY"/>
    <property type="match status" value="1"/>
</dbReference>
<dbReference type="OrthoDB" id="9793400at2"/>
<dbReference type="PROSITE" id="PS00041">
    <property type="entry name" value="HTH_ARAC_FAMILY_1"/>
    <property type="match status" value="1"/>
</dbReference>
<dbReference type="Pfam" id="PF12833">
    <property type="entry name" value="HTH_18"/>
    <property type="match status" value="1"/>
</dbReference>
<dbReference type="SUPFAM" id="SSF52317">
    <property type="entry name" value="Class I glutamine amidotransferase-like"/>
    <property type="match status" value="1"/>
</dbReference>
<dbReference type="InterPro" id="IPR018060">
    <property type="entry name" value="HTH_AraC"/>
</dbReference>
<gene>
    <name evidence="5" type="primary">cdhR_5</name>
    <name evidence="5" type="ORF">TA5114_00606</name>
</gene>
<evidence type="ECO:0000313" key="5">
    <source>
        <dbReference type="EMBL" id="CUK24820.1"/>
    </source>
</evidence>
<dbReference type="InterPro" id="IPR018062">
    <property type="entry name" value="HTH_AraC-typ_CS"/>
</dbReference>
<evidence type="ECO:0000256" key="1">
    <source>
        <dbReference type="ARBA" id="ARBA00023015"/>
    </source>
</evidence>
<evidence type="ECO:0000259" key="4">
    <source>
        <dbReference type="PROSITE" id="PS01124"/>
    </source>
</evidence>
<dbReference type="AlphaFoldDB" id="A0A0P1IMN6"/>
<dbReference type="EMBL" id="CYUE01000003">
    <property type="protein sequence ID" value="CUK24820.1"/>
    <property type="molecule type" value="Genomic_DNA"/>
</dbReference>
<keyword evidence="3" id="KW-0804">Transcription</keyword>
<dbReference type="Gene3D" id="3.40.50.880">
    <property type="match status" value="1"/>
</dbReference>
<dbReference type="InterPro" id="IPR009057">
    <property type="entry name" value="Homeodomain-like_sf"/>
</dbReference>
<dbReference type="PROSITE" id="PS01124">
    <property type="entry name" value="HTH_ARAC_FAMILY_2"/>
    <property type="match status" value="1"/>
</dbReference>
<dbReference type="Proteomes" id="UP000051184">
    <property type="component" value="Unassembled WGS sequence"/>
</dbReference>